<sequence length="285" mass="32430">MKKILIIGGSRFIGPPLIDEFVKSGDEVAVFNRGLIQSEYARGVRFIQGDRDQGFGISEHFDVVVDTCAYRGEQTKRAIEELRFDFFLHMSTAAVYKKTEIFPLTEESPIGEWPLWGDYNKGKVECERVLAASKIKFAVIRPVYILGPNNYCDRERFIYSKIKRGDPIILPGSGKALIQFVFAKDVARSIALIAEKKIAGAFNCAGDEVITLRGLVEEMGRIMRFEPKLRYNPEADSDKFDISEFPFANAHLLCDNAKLKNMGVVFTSLQKDLREDYESYYRHVI</sequence>
<gene>
    <name evidence="2" type="ORF">A2925_01270</name>
</gene>
<feature type="domain" description="NAD-dependent epimerase/dehydratase" evidence="1">
    <location>
        <begin position="79"/>
        <end position="204"/>
    </location>
</feature>
<proteinExistence type="predicted"/>
<name>A0A1F8GN49_9BACT</name>
<evidence type="ECO:0000313" key="2">
    <source>
        <dbReference type="EMBL" id="OGN26847.1"/>
    </source>
</evidence>
<dbReference type="AlphaFoldDB" id="A0A1F8GN49"/>
<accession>A0A1F8GN49</accession>
<dbReference type="InterPro" id="IPR001509">
    <property type="entry name" value="Epimerase_deHydtase"/>
</dbReference>
<reference evidence="2 3" key="1">
    <citation type="journal article" date="2016" name="Nat. Commun.">
        <title>Thousands of microbial genomes shed light on interconnected biogeochemical processes in an aquifer system.</title>
        <authorList>
            <person name="Anantharaman K."/>
            <person name="Brown C.T."/>
            <person name="Hug L.A."/>
            <person name="Sharon I."/>
            <person name="Castelle C.J."/>
            <person name="Probst A.J."/>
            <person name="Thomas B.C."/>
            <person name="Singh A."/>
            <person name="Wilkins M.J."/>
            <person name="Karaoz U."/>
            <person name="Brodie E.L."/>
            <person name="Williams K.H."/>
            <person name="Hubbard S.S."/>
            <person name="Banfield J.F."/>
        </authorList>
    </citation>
    <scope>NUCLEOTIDE SEQUENCE [LARGE SCALE GENOMIC DNA]</scope>
</reference>
<dbReference type="SUPFAM" id="SSF51735">
    <property type="entry name" value="NAD(P)-binding Rossmann-fold domains"/>
    <property type="match status" value="1"/>
</dbReference>
<dbReference type="STRING" id="1802697.A2925_01270"/>
<dbReference type="EMBL" id="MGKL01000002">
    <property type="protein sequence ID" value="OGN26847.1"/>
    <property type="molecule type" value="Genomic_DNA"/>
</dbReference>
<comment type="caution">
    <text evidence="2">The sequence shown here is derived from an EMBL/GenBank/DDBJ whole genome shotgun (WGS) entry which is preliminary data.</text>
</comment>
<dbReference type="InterPro" id="IPR036291">
    <property type="entry name" value="NAD(P)-bd_dom_sf"/>
</dbReference>
<dbReference type="InterPro" id="IPR050177">
    <property type="entry name" value="Lipid_A_modif_metabolic_enz"/>
</dbReference>
<evidence type="ECO:0000313" key="3">
    <source>
        <dbReference type="Proteomes" id="UP000178256"/>
    </source>
</evidence>
<dbReference type="Proteomes" id="UP000178256">
    <property type="component" value="Unassembled WGS sequence"/>
</dbReference>
<dbReference type="PANTHER" id="PTHR43245">
    <property type="entry name" value="BIFUNCTIONAL POLYMYXIN RESISTANCE PROTEIN ARNA"/>
    <property type="match status" value="1"/>
</dbReference>
<dbReference type="Gene3D" id="3.40.50.720">
    <property type="entry name" value="NAD(P)-binding Rossmann-like Domain"/>
    <property type="match status" value="1"/>
</dbReference>
<protein>
    <recommendedName>
        <fullName evidence="1">NAD-dependent epimerase/dehydratase domain-containing protein</fullName>
    </recommendedName>
</protein>
<dbReference type="Pfam" id="PF01370">
    <property type="entry name" value="Epimerase"/>
    <property type="match status" value="1"/>
</dbReference>
<evidence type="ECO:0000259" key="1">
    <source>
        <dbReference type="Pfam" id="PF01370"/>
    </source>
</evidence>
<organism evidence="2 3">
    <name type="scientific">Candidatus Yanofskybacteria bacterium RIFCSPLOWO2_01_FULL_44_22</name>
    <dbReference type="NCBI Taxonomy" id="1802697"/>
    <lineage>
        <taxon>Bacteria</taxon>
        <taxon>Candidatus Yanofskyibacteriota</taxon>
    </lineage>
</organism>